<evidence type="ECO:0000313" key="3">
    <source>
        <dbReference type="EMBL" id="MBK3520020.1"/>
    </source>
</evidence>
<protein>
    <submittedName>
        <fullName evidence="3">AAA family ATPase</fullName>
    </submittedName>
</protein>
<dbReference type="EMBL" id="JAENRR010000127">
    <property type="protein sequence ID" value="MBK3520020.1"/>
    <property type="molecule type" value="Genomic_DNA"/>
</dbReference>
<feature type="coiled-coil region" evidence="1">
    <location>
        <begin position="166"/>
        <end position="193"/>
    </location>
</feature>
<keyword evidence="4" id="KW-1185">Reference proteome</keyword>
<gene>
    <name evidence="3" type="ORF">JIV24_22000</name>
</gene>
<name>A0ABS1HR83_9BACT</name>
<dbReference type="SUPFAM" id="SSF52540">
    <property type="entry name" value="P-loop containing nucleoside triphosphate hydrolases"/>
    <property type="match status" value="1"/>
</dbReference>
<dbReference type="InterPro" id="IPR041685">
    <property type="entry name" value="AAA_GajA/Old/RecF-like"/>
</dbReference>
<dbReference type="InterPro" id="IPR027417">
    <property type="entry name" value="P-loop_NTPase"/>
</dbReference>
<feature type="domain" description="Endonuclease GajA/Old nuclease/RecF-like AAA" evidence="2">
    <location>
        <begin position="5"/>
        <end position="120"/>
    </location>
</feature>
<dbReference type="Pfam" id="PF13175">
    <property type="entry name" value="AAA_15"/>
    <property type="match status" value="1"/>
</dbReference>
<dbReference type="Proteomes" id="UP000605676">
    <property type="component" value="Unassembled WGS sequence"/>
</dbReference>
<keyword evidence="1" id="KW-0175">Coiled coil</keyword>
<dbReference type="Gene3D" id="3.40.50.300">
    <property type="entry name" value="P-loop containing nucleotide triphosphate hydrolases"/>
    <property type="match status" value="1"/>
</dbReference>
<organism evidence="3 4">
    <name type="scientific">Carboxylicivirga marina</name>
    <dbReference type="NCBI Taxonomy" id="2800988"/>
    <lineage>
        <taxon>Bacteria</taxon>
        <taxon>Pseudomonadati</taxon>
        <taxon>Bacteroidota</taxon>
        <taxon>Bacteroidia</taxon>
        <taxon>Marinilabiliales</taxon>
        <taxon>Marinilabiliaceae</taxon>
        <taxon>Carboxylicivirga</taxon>
    </lineage>
</organism>
<evidence type="ECO:0000256" key="1">
    <source>
        <dbReference type="SAM" id="Coils"/>
    </source>
</evidence>
<sequence>MKYRILEFSIKNYRSVSNLKLIPSKDDNLSIICGSNNVGKTNFLRALQLFFNPTTKNFNSKDDIPFHIEEGSRGQGYATTLKAKIWDIENNEIYIITEKFSEKKEVVSIDLSGKKGTEILTDKDVLEFLTKNFKFFFIEASNVNIPELVSEIVNEEILPIGLDKRRKSQKESLERLEDFIEKSKEAVGRIENDLTKIFKEILNEVNTIDSNEWKLKINFPEYVYLREAISSMINFTLFDTNERKLETKGCSFRSKTGPLLQRL</sequence>
<evidence type="ECO:0000313" key="4">
    <source>
        <dbReference type="Proteomes" id="UP000605676"/>
    </source>
</evidence>
<proteinExistence type="predicted"/>
<reference evidence="3 4" key="1">
    <citation type="submission" date="2021-01" db="EMBL/GenBank/DDBJ databases">
        <title>Carboxyliciviraga sp.nov., isolated from coastal sediments.</title>
        <authorList>
            <person name="Lu D."/>
            <person name="Zhang T."/>
        </authorList>
    </citation>
    <scope>NUCLEOTIDE SEQUENCE [LARGE SCALE GENOMIC DNA]</scope>
    <source>
        <strain evidence="3 4">N1Y132</strain>
    </source>
</reference>
<dbReference type="RefSeq" id="WP_200467237.1">
    <property type="nucleotide sequence ID" value="NZ_JAENRR010000127.1"/>
</dbReference>
<evidence type="ECO:0000259" key="2">
    <source>
        <dbReference type="Pfam" id="PF13175"/>
    </source>
</evidence>
<accession>A0ABS1HR83</accession>
<comment type="caution">
    <text evidence="3">The sequence shown here is derived from an EMBL/GenBank/DDBJ whole genome shotgun (WGS) entry which is preliminary data.</text>
</comment>